<accession>A0ABQ8T2P4</accession>
<evidence type="ECO:0000256" key="1">
    <source>
        <dbReference type="SAM" id="MobiDB-lite"/>
    </source>
</evidence>
<feature type="region of interest" description="Disordered" evidence="1">
    <location>
        <begin position="163"/>
        <end position="183"/>
    </location>
</feature>
<name>A0ABQ8T2P4_PERAM</name>
<feature type="region of interest" description="Disordered" evidence="1">
    <location>
        <begin position="1"/>
        <end position="128"/>
    </location>
</feature>
<protein>
    <submittedName>
        <fullName evidence="2">Uncharacterized protein</fullName>
    </submittedName>
</protein>
<feature type="compositionally biased region" description="Basic residues" evidence="1">
    <location>
        <begin position="1"/>
        <end position="21"/>
    </location>
</feature>
<evidence type="ECO:0000313" key="2">
    <source>
        <dbReference type="EMBL" id="KAJ4440195.1"/>
    </source>
</evidence>
<comment type="caution">
    <text evidence="2">The sequence shown here is derived from an EMBL/GenBank/DDBJ whole genome shotgun (WGS) entry which is preliminary data.</text>
</comment>
<dbReference type="EMBL" id="JAJSOF020000017">
    <property type="protein sequence ID" value="KAJ4440195.1"/>
    <property type="molecule type" value="Genomic_DNA"/>
</dbReference>
<dbReference type="Proteomes" id="UP001148838">
    <property type="component" value="Unassembled WGS sequence"/>
</dbReference>
<feature type="compositionally biased region" description="Basic and acidic residues" evidence="1">
    <location>
        <begin position="169"/>
        <end position="183"/>
    </location>
</feature>
<sequence length="183" mass="21385">MRKRARKIKVRKGRKSKKRREKVKDEEKREKEKQADEEKLAEEKSVTRVQRRVLRTWIGGSEGEDPLPGQPGHRSDPFRLLFFSEGEENASRGESGRVKGKRTRKKRILGRKRREEGRTQEAEKKSSCFSWQVRREPEGTKAAVNENDIFNLSSELKEVYNETVTSSGAKERRSVFKEKPNDL</sequence>
<feature type="compositionally biased region" description="Basic and acidic residues" evidence="1">
    <location>
        <begin position="113"/>
        <end position="126"/>
    </location>
</feature>
<feature type="compositionally biased region" description="Basic and acidic residues" evidence="1">
    <location>
        <begin position="22"/>
        <end position="46"/>
    </location>
</feature>
<feature type="compositionally biased region" description="Basic residues" evidence="1">
    <location>
        <begin position="98"/>
        <end position="112"/>
    </location>
</feature>
<keyword evidence="3" id="KW-1185">Reference proteome</keyword>
<gene>
    <name evidence="2" type="ORF">ANN_08333</name>
</gene>
<reference evidence="2 3" key="1">
    <citation type="journal article" date="2022" name="Allergy">
        <title>Genome assembly and annotation of Periplaneta americana reveal a comprehensive cockroach allergen profile.</title>
        <authorList>
            <person name="Wang L."/>
            <person name="Xiong Q."/>
            <person name="Saelim N."/>
            <person name="Wang L."/>
            <person name="Nong W."/>
            <person name="Wan A.T."/>
            <person name="Shi M."/>
            <person name="Liu X."/>
            <person name="Cao Q."/>
            <person name="Hui J.H.L."/>
            <person name="Sookrung N."/>
            <person name="Leung T.F."/>
            <person name="Tungtrongchitr A."/>
            <person name="Tsui S.K.W."/>
        </authorList>
    </citation>
    <scope>NUCLEOTIDE SEQUENCE [LARGE SCALE GENOMIC DNA]</scope>
    <source>
        <strain evidence="2">PWHHKU_190912</strain>
    </source>
</reference>
<evidence type="ECO:0000313" key="3">
    <source>
        <dbReference type="Proteomes" id="UP001148838"/>
    </source>
</evidence>
<organism evidence="2 3">
    <name type="scientific">Periplaneta americana</name>
    <name type="common">American cockroach</name>
    <name type="synonym">Blatta americana</name>
    <dbReference type="NCBI Taxonomy" id="6978"/>
    <lineage>
        <taxon>Eukaryota</taxon>
        <taxon>Metazoa</taxon>
        <taxon>Ecdysozoa</taxon>
        <taxon>Arthropoda</taxon>
        <taxon>Hexapoda</taxon>
        <taxon>Insecta</taxon>
        <taxon>Pterygota</taxon>
        <taxon>Neoptera</taxon>
        <taxon>Polyneoptera</taxon>
        <taxon>Dictyoptera</taxon>
        <taxon>Blattodea</taxon>
        <taxon>Blattoidea</taxon>
        <taxon>Blattidae</taxon>
        <taxon>Blattinae</taxon>
        <taxon>Periplaneta</taxon>
    </lineage>
</organism>
<proteinExistence type="predicted"/>